<evidence type="ECO:0000313" key="5">
    <source>
        <dbReference type="Proteomes" id="UP001187471"/>
    </source>
</evidence>
<dbReference type="Gene3D" id="4.10.60.10">
    <property type="entry name" value="Zinc finger, CCHC-type"/>
    <property type="match status" value="1"/>
</dbReference>
<dbReference type="Pfam" id="PF22936">
    <property type="entry name" value="Pol_BBD"/>
    <property type="match status" value="1"/>
</dbReference>
<dbReference type="Proteomes" id="UP001187471">
    <property type="component" value="Unassembled WGS sequence"/>
</dbReference>
<name>A0AA88UPN0_9ASTE</name>
<evidence type="ECO:0000256" key="1">
    <source>
        <dbReference type="PROSITE-ProRule" id="PRU00047"/>
    </source>
</evidence>
<gene>
    <name evidence="4" type="ORF">RJ640_001110</name>
</gene>
<dbReference type="SMART" id="SM00343">
    <property type="entry name" value="ZnF_C2HC"/>
    <property type="match status" value="1"/>
</dbReference>
<keyword evidence="1" id="KW-0863">Zinc-finger</keyword>
<protein>
    <recommendedName>
        <fullName evidence="3">CCHC-type domain-containing protein</fullName>
    </recommendedName>
</protein>
<dbReference type="GO" id="GO:0008270">
    <property type="term" value="F:zinc ion binding"/>
    <property type="evidence" value="ECO:0007669"/>
    <property type="project" value="UniProtKB-KW"/>
</dbReference>
<dbReference type="AlphaFoldDB" id="A0AA88UPN0"/>
<dbReference type="InterPro" id="IPR054722">
    <property type="entry name" value="PolX-like_BBD"/>
</dbReference>
<dbReference type="InterPro" id="IPR001878">
    <property type="entry name" value="Znf_CCHC"/>
</dbReference>
<organism evidence="4 5">
    <name type="scientific">Escallonia rubra</name>
    <dbReference type="NCBI Taxonomy" id="112253"/>
    <lineage>
        <taxon>Eukaryota</taxon>
        <taxon>Viridiplantae</taxon>
        <taxon>Streptophyta</taxon>
        <taxon>Embryophyta</taxon>
        <taxon>Tracheophyta</taxon>
        <taxon>Spermatophyta</taxon>
        <taxon>Magnoliopsida</taxon>
        <taxon>eudicotyledons</taxon>
        <taxon>Gunneridae</taxon>
        <taxon>Pentapetalae</taxon>
        <taxon>asterids</taxon>
        <taxon>campanulids</taxon>
        <taxon>Escalloniales</taxon>
        <taxon>Escalloniaceae</taxon>
        <taxon>Escallonia</taxon>
    </lineage>
</organism>
<dbReference type="PANTHER" id="PTHR47592:SF27">
    <property type="entry name" value="OS08G0421700 PROTEIN"/>
    <property type="match status" value="1"/>
</dbReference>
<dbReference type="SUPFAM" id="SSF57756">
    <property type="entry name" value="Retrovirus zinc finger-like domains"/>
    <property type="match status" value="1"/>
</dbReference>
<evidence type="ECO:0000313" key="4">
    <source>
        <dbReference type="EMBL" id="KAK2983027.1"/>
    </source>
</evidence>
<dbReference type="Pfam" id="PF00098">
    <property type="entry name" value="zf-CCHC"/>
    <property type="match status" value="1"/>
</dbReference>
<comment type="caution">
    <text evidence="4">The sequence shown here is derived from an EMBL/GenBank/DDBJ whole genome shotgun (WGS) entry which is preliminary data.</text>
</comment>
<feature type="domain" description="CCHC-type" evidence="3">
    <location>
        <begin position="50"/>
        <end position="66"/>
    </location>
</feature>
<dbReference type="GO" id="GO:0003676">
    <property type="term" value="F:nucleic acid binding"/>
    <property type="evidence" value="ECO:0007669"/>
    <property type="project" value="InterPro"/>
</dbReference>
<dbReference type="PANTHER" id="PTHR47592">
    <property type="entry name" value="PBF68 PROTEIN"/>
    <property type="match status" value="1"/>
</dbReference>
<keyword evidence="1" id="KW-0479">Metal-binding</keyword>
<dbReference type="EMBL" id="JAVXUO010001366">
    <property type="protein sequence ID" value="KAK2983027.1"/>
    <property type="molecule type" value="Genomic_DNA"/>
</dbReference>
<proteinExistence type="predicted"/>
<evidence type="ECO:0000256" key="2">
    <source>
        <dbReference type="SAM" id="MobiDB-lite"/>
    </source>
</evidence>
<feature type="region of interest" description="Disordered" evidence="2">
    <location>
        <begin position="1"/>
        <end position="45"/>
    </location>
</feature>
<evidence type="ECO:0000259" key="3">
    <source>
        <dbReference type="PROSITE" id="PS50158"/>
    </source>
</evidence>
<keyword evidence="1" id="KW-0862">Zinc</keyword>
<accession>A0AA88UPN0</accession>
<sequence>MRAELMEESSPENKGKEQGDGLVARGRSTNHAGSINKGKLRSQSKTRKLKCYHCHKEGHYRKDCPERKEKKKDIFKMANDGVVEDNSDGVDIISITISSSDGVWILDMGCSHHMCPNRDWFATYRSFDGGKVVMGNDAACKVIVIDSIQIRMHDGIVRILTDVRHVAELSKNLIFLGTFDSNGYSYRASGGVMRTMKMLLL</sequence>
<dbReference type="PROSITE" id="PS50158">
    <property type="entry name" value="ZF_CCHC"/>
    <property type="match status" value="1"/>
</dbReference>
<reference evidence="4" key="1">
    <citation type="submission" date="2022-12" db="EMBL/GenBank/DDBJ databases">
        <title>Draft genome assemblies for two species of Escallonia (Escalloniales).</title>
        <authorList>
            <person name="Chanderbali A."/>
            <person name="Dervinis C."/>
            <person name="Anghel I."/>
            <person name="Soltis D."/>
            <person name="Soltis P."/>
            <person name="Zapata F."/>
        </authorList>
    </citation>
    <scope>NUCLEOTIDE SEQUENCE</scope>
    <source>
        <strain evidence="4">UCBG92.1500</strain>
        <tissue evidence="4">Leaf</tissue>
    </source>
</reference>
<dbReference type="InterPro" id="IPR036875">
    <property type="entry name" value="Znf_CCHC_sf"/>
</dbReference>
<keyword evidence="5" id="KW-1185">Reference proteome</keyword>
<feature type="compositionally biased region" description="Basic and acidic residues" evidence="2">
    <location>
        <begin position="1"/>
        <end position="19"/>
    </location>
</feature>